<feature type="chain" id="PRO_5003913887" evidence="1">
    <location>
        <begin position="19"/>
        <end position="469"/>
    </location>
</feature>
<dbReference type="RefSeq" id="WP_015092053.1">
    <property type="nucleotide sequence ID" value="NC_019567.1"/>
</dbReference>
<feature type="signal peptide" evidence="1">
    <location>
        <begin position="1"/>
        <end position="18"/>
    </location>
</feature>
<dbReference type="InterPro" id="IPR036465">
    <property type="entry name" value="vWFA_dom_sf"/>
</dbReference>
<evidence type="ECO:0000313" key="4">
    <source>
        <dbReference type="Proteomes" id="UP000010074"/>
    </source>
</evidence>
<dbReference type="SMART" id="SM00327">
    <property type="entry name" value="VWA"/>
    <property type="match status" value="1"/>
</dbReference>
<dbReference type="EMBL" id="CP002930">
    <property type="protein sequence ID" value="AFY02633.1"/>
    <property type="molecule type" value="Genomic_DNA"/>
</dbReference>
<dbReference type="KEGG" id="bbat:Bdt_2958"/>
<proteinExistence type="predicted"/>
<dbReference type="PROSITE" id="PS50234">
    <property type="entry name" value="VWFA"/>
    <property type="match status" value="1"/>
</dbReference>
<dbReference type="STRING" id="1069642.Bdt_2958"/>
<evidence type="ECO:0000256" key="1">
    <source>
        <dbReference type="SAM" id="SignalP"/>
    </source>
</evidence>
<dbReference type="OrthoDB" id="9783818at2"/>
<dbReference type="HOGENOM" id="CLU_582237_0_0_7"/>
<dbReference type="PATRIC" id="fig|1069642.3.peg.2927"/>
<dbReference type="AlphaFoldDB" id="K7YY63"/>
<evidence type="ECO:0000259" key="2">
    <source>
        <dbReference type="PROSITE" id="PS50234"/>
    </source>
</evidence>
<evidence type="ECO:0000313" key="3">
    <source>
        <dbReference type="EMBL" id="AFY02633.1"/>
    </source>
</evidence>
<reference evidence="3 4" key="1">
    <citation type="journal article" date="2012" name="BMC Genomics">
        <title>Genome analysis of a simultaneously predatory and prey-independent, novel Bdellovibrio bacteriovorus from the River Tiber, supports in silico predictions of both ancient and recent lateral gene transfer from diverse bacteria.</title>
        <authorList>
            <person name="Hobley L."/>
            <person name="Lerner T.R."/>
            <person name="Williams L.E."/>
            <person name="Lambert C."/>
            <person name="Till R."/>
            <person name="Milner D.S."/>
            <person name="Basford S.M."/>
            <person name="Capeness M.J."/>
            <person name="Fenton A.K."/>
            <person name="Atterbury R.J."/>
            <person name="Harris M.A."/>
            <person name="Sockett R.E."/>
        </authorList>
    </citation>
    <scope>NUCLEOTIDE SEQUENCE [LARGE SCALE GENOMIC DNA]</scope>
    <source>
        <strain evidence="3 4">Tiberius</strain>
    </source>
</reference>
<dbReference type="SUPFAM" id="SSF53300">
    <property type="entry name" value="vWA-like"/>
    <property type="match status" value="1"/>
</dbReference>
<dbReference type="InterPro" id="IPR002035">
    <property type="entry name" value="VWF_A"/>
</dbReference>
<protein>
    <submittedName>
        <fullName evidence="3">Putative secreted protein</fullName>
    </submittedName>
</protein>
<name>K7YY63_BDEBC</name>
<sequence>MRKLILIALTLCAFASSAQQKDEPSVPQGMTQLKAEDLLDNMDFDPSKIPANAAAEVKAEDLPSTAIPLVEYVIDSSGSMGQLMGPKKTKIYVLKKLLARYLMSQWTEKTSSGLRVIGSRRKKDCKDNYLAIEPGQSKLGAIEGIVKGFEPVGMTPIGQALKDAYKDVEHYQGPKRVVLFTDGEETCGQDPCKIAAELSGKDVDLKFFVVAFGLQNQPDILNKLACIGDMNQADDEQKLEELFQDLDKQLNPGKNLFVSSPQPNATVFLFRADSPNEIYRKFHASQGIEVPPGKYLAIVNLKPKYKFSEFIIPPQKKVTLKVGGQGFFQANFVEKLMKIELLDSNRKVIKRFTSDVRVPLPTGKWAIRLYRDPFFEKTLENYLIVPNAEYTYDVQEAGALVVEDPKVRGIYVYDGRFALLGNHLTNVPLVLGKGVYEVRVDEKCVFKDVIMGSNSGLVKMDCSKVKNDQ</sequence>
<organism evidence="3 4">
    <name type="scientific">Bdellovibrio bacteriovorus str. Tiberius</name>
    <dbReference type="NCBI Taxonomy" id="1069642"/>
    <lineage>
        <taxon>Bacteria</taxon>
        <taxon>Pseudomonadati</taxon>
        <taxon>Bdellovibrionota</taxon>
        <taxon>Bdellovibrionia</taxon>
        <taxon>Bdellovibrionales</taxon>
        <taxon>Pseudobdellovibrionaceae</taxon>
        <taxon>Bdellovibrio</taxon>
    </lineage>
</organism>
<dbReference type="Proteomes" id="UP000010074">
    <property type="component" value="Chromosome"/>
</dbReference>
<feature type="domain" description="VWFA" evidence="2">
    <location>
        <begin position="69"/>
        <end position="246"/>
    </location>
</feature>
<dbReference type="Gene3D" id="3.40.50.410">
    <property type="entry name" value="von Willebrand factor, type A domain"/>
    <property type="match status" value="1"/>
</dbReference>
<keyword evidence="1" id="KW-0732">Signal</keyword>
<dbReference type="Pfam" id="PF00092">
    <property type="entry name" value="VWA"/>
    <property type="match status" value="1"/>
</dbReference>
<accession>K7YY63</accession>
<gene>
    <name evidence="3" type="ORF">Bdt_2958</name>
</gene>